<feature type="region of interest" description="Disordered" evidence="2">
    <location>
        <begin position="168"/>
        <end position="194"/>
    </location>
</feature>
<feature type="region of interest" description="Disordered" evidence="2">
    <location>
        <begin position="428"/>
        <end position="447"/>
    </location>
</feature>
<feature type="coiled-coil region" evidence="1">
    <location>
        <begin position="71"/>
        <end position="105"/>
    </location>
</feature>
<reference evidence="3" key="1">
    <citation type="journal article" date="2019" name="Sci. Rep.">
        <title>Draft genome of Tanacetum cinerariifolium, the natural source of mosquito coil.</title>
        <authorList>
            <person name="Yamashiro T."/>
            <person name="Shiraishi A."/>
            <person name="Satake H."/>
            <person name="Nakayama K."/>
        </authorList>
    </citation>
    <scope>NUCLEOTIDE SEQUENCE</scope>
</reference>
<feature type="region of interest" description="Disordered" evidence="2">
    <location>
        <begin position="314"/>
        <end position="340"/>
    </location>
</feature>
<dbReference type="EMBL" id="BKCJ010242859">
    <property type="protein sequence ID" value="GEZ11986.1"/>
    <property type="molecule type" value="Genomic_DNA"/>
</dbReference>
<feature type="region of interest" description="Disordered" evidence="2">
    <location>
        <begin position="131"/>
        <end position="150"/>
    </location>
</feature>
<organism evidence="3">
    <name type="scientific">Tanacetum cinerariifolium</name>
    <name type="common">Dalmatian daisy</name>
    <name type="synonym">Chrysanthemum cinerariifolium</name>
    <dbReference type="NCBI Taxonomy" id="118510"/>
    <lineage>
        <taxon>Eukaryota</taxon>
        <taxon>Viridiplantae</taxon>
        <taxon>Streptophyta</taxon>
        <taxon>Embryophyta</taxon>
        <taxon>Tracheophyta</taxon>
        <taxon>Spermatophyta</taxon>
        <taxon>Magnoliopsida</taxon>
        <taxon>eudicotyledons</taxon>
        <taxon>Gunneridae</taxon>
        <taxon>Pentapetalae</taxon>
        <taxon>asterids</taxon>
        <taxon>campanulids</taxon>
        <taxon>Asterales</taxon>
        <taxon>Asteraceae</taxon>
        <taxon>Asteroideae</taxon>
        <taxon>Anthemideae</taxon>
        <taxon>Anthemidinae</taxon>
        <taxon>Tanacetum</taxon>
    </lineage>
</organism>
<gene>
    <name evidence="3" type="ORF">Tci_483959</name>
</gene>
<feature type="compositionally biased region" description="Polar residues" evidence="2">
    <location>
        <begin position="353"/>
        <end position="364"/>
    </location>
</feature>
<keyword evidence="1" id="KW-0175">Coiled coil</keyword>
<feature type="region of interest" description="Disordered" evidence="2">
    <location>
        <begin position="352"/>
        <end position="381"/>
    </location>
</feature>
<accession>A0A699I391</accession>
<dbReference type="AlphaFoldDB" id="A0A699I391"/>
<comment type="caution">
    <text evidence="3">The sequence shown here is derived from an EMBL/GenBank/DDBJ whole genome shotgun (WGS) entry which is preliminary data.</text>
</comment>
<name>A0A699I391_TANCI</name>
<proteinExistence type="predicted"/>
<sequence length="494" mass="55872">MVKSSSSLENEPCCSKSYKKNTKSLNYKITDLDDKLFDSKNMLFYYEAGLAQVKGRLADFKNQEIKFCEKIRGLELQVGFKNDRIESLTNELELLKKEKGKLETKLTGFLSVSKDLDSLLESQKLDKNNKGLGYSAIPPPPAQVYSPPKKDMSWTGLPEFADDTITDYSRPSPIIKSNTDDTNRNSCVTETRESSSIITSKPAIEFVKAAERPTDTKIDKVETAKKSVVKYAELYIKPSKKSTVRGNQRIWNNLKSQQLGVKNRRTCSTNTHKSNSPRPVVHKTGVKRLERELKARTSPIIIYKVDRGRSRLDKNKEGLGCSVVPPPPTQVYSPPKKDMSWTGLPKFADDTITDYSRPSPTIKSNTDDTNRNSLVTETRESSSIITSRPTIKFVRAGERPTDTKIDKVKSAKKSVVKYAELYRKPSKKSTGNSWTKLKDSVRTKRSRGTKSKEVVNYILQDKIKLLTNNLEDSEVKHQVYGRIVGIKEHLIQET</sequence>
<evidence type="ECO:0000256" key="2">
    <source>
        <dbReference type="SAM" id="MobiDB-lite"/>
    </source>
</evidence>
<protein>
    <submittedName>
        <fullName evidence="3">Uncharacterized protein</fullName>
    </submittedName>
</protein>
<evidence type="ECO:0000313" key="3">
    <source>
        <dbReference type="EMBL" id="GEZ11986.1"/>
    </source>
</evidence>
<evidence type="ECO:0000256" key="1">
    <source>
        <dbReference type="SAM" id="Coils"/>
    </source>
</evidence>